<evidence type="ECO:0000256" key="1">
    <source>
        <dbReference type="ARBA" id="ARBA00004651"/>
    </source>
</evidence>
<feature type="transmembrane region" description="Helical" evidence="7">
    <location>
        <begin position="236"/>
        <end position="254"/>
    </location>
</feature>
<dbReference type="Gene3D" id="1.10.3720.10">
    <property type="entry name" value="MetI-like"/>
    <property type="match status" value="1"/>
</dbReference>
<comment type="similarity">
    <text evidence="7">Belongs to the binding-protein-dependent transport system permease family.</text>
</comment>
<evidence type="ECO:0000256" key="3">
    <source>
        <dbReference type="ARBA" id="ARBA00022475"/>
    </source>
</evidence>
<comment type="subcellular location">
    <subcellularLocation>
        <location evidence="1 7">Cell membrane</location>
        <topology evidence="1 7">Multi-pass membrane protein</topology>
    </subcellularLocation>
</comment>
<keyword evidence="2 7" id="KW-0813">Transport</keyword>
<protein>
    <submittedName>
        <fullName evidence="9">Peptide/nickel transport system permease protein</fullName>
    </submittedName>
</protein>
<name>A0A1C3VQ95_9HYPH</name>
<sequence length="296" mass="32055">MANAATGADVSPKTRSEKTFRPNLRFDLMTAICAIILVTFIMVAIFANVLAPHGFAQIDLHARKAPPILFGGSFKHILGTDELGRDILSRIFYGLRTSLLIALGASAISLALGTVLGLFAAFGRGFADMLIRVAVDFQASMPFLIIALAVLAFFGDNLWLFMALLGLYGWERYARLVRTMAGLELERGYVAALKRNGAGTGRIAFLHVLPNILSVVLVNLTIVLPEILLQESALSFLGLGIQPPLVSLGSMVGAGRDYVMTEWWIAILPGIVIFILSLSISLIGDYLRDVLDPTLH</sequence>
<feature type="transmembrane region" description="Helical" evidence="7">
    <location>
        <begin position="99"/>
        <end position="123"/>
    </location>
</feature>
<dbReference type="STRING" id="52131.GA0061100_107203"/>
<evidence type="ECO:0000256" key="4">
    <source>
        <dbReference type="ARBA" id="ARBA00022692"/>
    </source>
</evidence>
<keyword evidence="5 7" id="KW-1133">Transmembrane helix</keyword>
<dbReference type="Pfam" id="PF00528">
    <property type="entry name" value="BPD_transp_1"/>
    <property type="match status" value="1"/>
</dbReference>
<dbReference type="EMBL" id="FMAC01000007">
    <property type="protein sequence ID" value="SCB29983.1"/>
    <property type="molecule type" value="Genomic_DNA"/>
</dbReference>
<dbReference type="CDD" id="cd06261">
    <property type="entry name" value="TM_PBP2"/>
    <property type="match status" value="1"/>
</dbReference>
<dbReference type="RefSeq" id="WP_075854967.1">
    <property type="nucleotide sequence ID" value="NZ_FMAC01000007.1"/>
</dbReference>
<gene>
    <name evidence="9" type="ORF">GA0061100_107203</name>
</gene>
<feature type="domain" description="ABC transmembrane type-1" evidence="8">
    <location>
        <begin position="95"/>
        <end position="284"/>
    </location>
</feature>
<organism evidence="9 10">
    <name type="scientific">Rhizobium hainanense</name>
    <dbReference type="NCBI Taxonomy" id="52131"/>
    <lineage>
        <taxon>Bacteria</taxon>
        <taxon>Pseudomonadati</taxon>
        <taxon>Pseudomonadota</taxon>
        <taxon>Alphaproteobacteria</taxon>
        <taxon>Hyphomicrobiales</taxon>
        <taxon>Rhizobiaceae</taxon>
        <taxon>Rhizobium/Agrobacterium group</taxon>
        <taxon>Rhizobium</taxon>
    </lineage>
</organism>
<evidence type="ECO:0000259" key="8">
    <source>
        <dbReference type="PROSITE" id="PS50928"/>
    </source>
</evidence>
<evidence type="ECO:0000256" key="5">
    <source>
        <dbReference type="ARBA" id="ARBA00022989"/>
    </source>
</evidence>
<dbReference type="InterPro" id="IPR000515">
    <property type="entry name" value="MetI-like"/>
</dbReference>
<dbReference type="InterPro" id="IPR050366">
    <property type="entry name" value="BP-dependent_transpt_permease"/>
</dbReference>
<reference evidence="10" key="1">
    <citation type="submission" date="2016-08" db="EMBL/GenBank/DDBJ databases">
        <authorList>
            <person name="Varghese N."/>
            <person name="Submissions Spin"/>
        </authorList>
    </citation>
    <scope>NUCLEOTIDE SEQUENCE [LARGE SCALE GENOMIC DNA]</scope>
    <source>
        <strain evidence="10">CCBAU 57015</strain>
    </source>
</reference>
<accession>A0A1C3VQ95</accession>
<keyword evidence="10" id="KW-1185">Reference proteome</keyword>
<feature type="transmembrane region" description="Helical" evidence="7">
    <location>
        <begin position="143"/>
        <end position="170"/>
    </location>
</feature>
<dbReference type="PANTHER" id="PTHR43386:SF25">
    <property type="entry name" value="PEPTIDE ABC TRANSPORTER PERMEASE PROTEIN"/>
    <property type="match status" value="1"/>
</dbReference>
<feature type="transmembrane region" description="Helical" evidence="7">
    <location>
        <begin position="203"/>
        <end position="224"/>
    </location>
</feature>
<dbReference type="OrthoDB" id="9766870at2"/>
<dbReference type="PROSITE" id="PS50928">
    <property type="entry name" value="ABC_TM1"/>
    <property type="match status" value="1"/>
</dbReference>
<evidence type="ECO:0000256" key="7">
    <source>
        <dbReference type="RuleBase" id="RU363032"/>
    </source>
</evidence>
<evidence type="ECO:0000256" key="6">
    <source>
        <dbReference type="ARBA" id="ARBA00023136"/>
    </source>
</evidence>
<evidence type="ECO:0000313" key="9">
    <source>
        <dbReference type="EMBL" id="SCB29983.1"/>
    </source>
</evidence>
<proteinExistence type="inferred from homology"/>
<dbReference type="InterPro" id="IPR035906">
    <property type="entry name" value="MetI-like_sf"/>
</dbReference>
<dbReference type="AlphaFoldDB" id="A0A1C3VQ95"/>
<keyword evidence="3" id="KW-1003">Cell membrane</keyword>
<feature type="transmembrane region" description="Helical" evidence="7">
    <location>
        <begin position="263"/>
        <end position="283"/>
    </location>
</feature>
<evidence type="ECO:0000313" key="10">
    <source>
        <dbReference type="Proteomes" id="UP000186228"/>
    </source>
</evidence>
<dbReference type="Proteomes" id="UP000186228">
    <property type="component" value="Unassembled WGS sequence"/>
</dbReference>
<keyword evidence="6 7" id="KW-0472">Membrane</keyword>
<keyword evidence="4 7" id="KW-0812">Transmembrane</keyword>
<feature type="transmembrane region" description="Helical" evidence="7">
    <location>
        <begin position="28"/>
        <end position="51"/>
    </location>
</feature>
<dbReference type="GO" id="GO:0055085">
    <property type="term" value="P:transmembrane transport"/>
    <property type="evidence" value="ECO:0007669"/>
    <property type="project" value="InterPro"/>
</dbReference>
<evidence type="ECO:0000256" key="2">
    <source>
        <dbReference type="ARBA" id="ARBA00022448"/>
    </source>
</evidence>
<dbReference type="PANTHER" id="PTHR43386">
    <property type="entry name" value="OLIGOPEPTIDE TRANSPORT SYSTEM PERMEASE PROTEIN APPC"/>
    <property type="match status" value="1"/>
</dbReference>
<dbReference type="SUPFAM" id="SSF161098">
    <property type="entry name" value="MetI-like"/>
    <property type="match status" value="1"/>
</dbReference>
<dbReference type="GO" id="GO:0005886">
    <property type="term" value="C:plasma membrane"/>
    <property type="evidence" value="ECO:0007669"/>
    <property type="project" value="UniProtKB-SubCell"/>
</dbReference>